<dbReference type="eggNOG" id="ENOG502TG86">
    <property type="taxonomic scope" value="Eukaryota"/>
</dbReference>
<organism evidence="3 4">
    <name type="scientific">Caenorhabditis tropicalis</name>
    <dbReference type="NCBI Taxonomy" id="1561998"/>
    <lineage>
        <taxon>Eukaryota</taxon>
        <taxon>Metazoa</taxon>
        <taxon>Ecdysozoa</taxon>
        <taxon>Nematoda</taxon>
        <taxon>Chromadorea</taxon>
        <taxon>Rhabditida</taxon>
        <taxon>Rhabditina</taxon>
        <taxon>Rhabditomorpha</taxon>
        <taxon>Rhabditoidea</taxon>
        <taxon>Rhabditidae</taxon>
        <taxon>Peloderinae</taxon>
        <taxon>Caenorhabditis</taxon>
    </lineage>
</organism>
<evidence type="ECO:0000259" key="2">
    <source>
        <dbReference type="PROSITE" id="PS50181"/>
    </source>
</evidence>
<protein>
    <submittedName>
        <fullName evidence="4">F-box domain-containing protein</fullName>
    </submittedName>
</protein>
<accession>A0A1I7T647</accession>
<evidence type="ECO:0000256" key="1">
    <source>
        <dbReference type="SAM" id="Phobius"/>
    </source>
</evidence>
<feature type="domain" description="F-box" evidence="2">
    <location>
        <begin position="103"/>
        <end position="158"/>
    </location>
</feature>
<reference evidence="4" key="1">
    <citation type="submission" date="2016-11" db="UniProtKB">
        <authorList>
            <consortium name="WormBaseParasite"/>
        </authorList>
    </citation>
    <scope>IDENTIFICATION</scope>
</reference>
<keyword evidence="1" id="KW-0472">Membrane</keyword>
<keyword evidence="3" id="KW-1185">Reference proteome</keyword>
<dbReference type="Pfam" id="PF00646">
    <property type="entry name" value="F-box"/>
    <property type="match status" value="1"/>
</dbReference>
<dbReference type="WBParaSite" id="Csp11.Scaffold519.g2774.t1">
    <property type="protein sequence ID" value="Csp11.Scaffold519.g2774.t1"/>
    <property type="gene ID" value="Csp11.Scaffold519.g2774"/>
</dbReference>
<keyword evidence="1" id="KW-0812">Transmembrane</keyword>
<keyword evidence="1" id="KW-1133">Transmembrane helix</keyword>
<dbReference type="InterPro" id="IPR036047">
    <property type="entry name" value="F-box-like_dom_sf"/>
</dbReference>
<evidence type="ECO:0000313" key="3">
    <source>
        <dbReference type="Proteomes" id="UP000095282"/>
    </source>
</evidence>
<feature type="transmembrane region" description="Helical" evidence="1">
    <location>
        <begin position="51"/>
        <end position="68"/>
    </location>
</feature>
<evidence type="ECO:0000313" key="4">
    <source>
        <dbReference type="WBParaSite" id="Csp11.Scaffold519.g2774.t1"/>
    </source>
</evidence>
<dbReference type="PROSITE" id="PS50181">
    <property type="entry name" value="FBOX"/>
    <property type="match status" value="1"/>
</dbReference>
<dbReference type="SMART" id="SM00256">
    <property type="entry name" value="FBOX"/>
    <property type="match status" value="1"/>
</dbReference>
<dbReference type="InterPro" id="IPR001810">
    <property type="entry name" value="F-box_dom"/>
</dbReference>
<dbReference type="Proteomes" id="UP000095282">
    <property type="component" value="Unplaced"/>
</dbReference>
<dbReference type="AlphaFoldDB" id="A0A1I7T647"/>
<proteinExistence type="predicted"/>
<dbReference type="SUPFAM" id="SSF81383">
    <property type="entry name" value="F-box domain"/>
    <property type="match status" value="1"/>
</dbReference>
<dbReference type="CDD" id="cd09917">
    <property type="entry name" value="F-box_SF"/>
    <property type="match status" value="1"/>
</dbReference>
<sequence>MDTQHNIGARRRRLLLLLLRQIGRTSEATIKNYAAPPVEVRRCVERRRRRRIVMCWFFYILRMLFTKFERIYDNASFIQAFSLNNGKREESDEEEKLPPIKGPSPFDILPDELIGNVASRLSFNDIVSFRQVSQRMNNVYKRHRNEITGPEIHVFVSIEDGQVVTSFRGHKQLRGIAKLIPPSNRNMVFRNSDVTLTLRFGENRITSETAMEILKMFRKSKIERIQLRASLVSVETKDLINNLNCSNVELNIGRYTSTVSEVLNIRDLQVREHLLFFQLDAIFGLKIRSLSVRVTAASMPNILKCINEWKENRRDILSWFFKMPVMEVPRAWDDLQIDWRRAIAERYDKSARLRVNSRIEPVEVGELIQYQTVSWFLY</sequence>
<name>A0A1I7T647_9PELO</name>